<keyword evidence="1" id="KW-0808">Transferase</keyword>
<reference evidence="1" key="1">
    <citation type="submission" date="2024-01" db="EMBL/GenBank/DDBJ databases">
        <title>The diversity of rhizobia nodulating Mimosa spp. in eleven states of Brazil covering several biomes is determined by host plant, location, and edaphic factors.</title>
        <authorList>
            <person name="Rouws L."/>
            <person name="Barauna A."/>
            <person name="Beukes C."/>
            <person name="De Faria S.M."/>
            <person name="Gross E."/>
            <person name="Dos Reis Junior F.B."/>
            <person name="Simon M."/>
            <person name="Maluk M."/>
            <person name="Odee D.W."/>
            <person name="Kenicer G."/>
            <person name="Young J.P.W."/>
            <person name="Reis V.M."/>
            <person name="Zilli J."/>
            <person name="James E.K."/>
        </authorList>
    </citation>
    <scope>NUCLEOTIDE SEQUENCE</scope>
    <source>
        <strain evidence="1">JPY452</strain>
    </source>
</reference>
<name>A0ACC6RMF5_9BURK</name>
<evidence type="ECO:0000313" key="1">
    <source>
        <dbReference type="EMBL" id="MEM5402740.1"/>
    </source>
</evidence>
<dbReference type="EMBL" id="JAYMRU010000016">
    <property type="protein sequence ID" value="MEM5402740.1"/>
    <property type="molecule type" value="Genomic_DNA"/>
</dbReference>
<protein>
    <submittedName>
        <fullName evidence="1">Nucleotidyl transferase AbiEii/AbiGii toxin family protein</fullName>
    </submittedName>
</protein>
<gene>
    <name evidence="1" type="ORF">VSR83_21980</name>
</gene>
<keyword evidence="2" id="KW-1185">Reference proteome</keyword>
<sequence>MFRVDFPTLADAELYGSKLVAALDRQHPRDIFDVQHMYDTYGVRDDFVAAFVSYLAGHNRPVHEVLFAKLHSLAREYEAGFVGMTVVEISLAQLEAVQARIHHVLPRALSQAHREFLLSLVCLDPDWALMP</sequence>
<dbReference type="Proteomes" id="UP001392318">
    <property type="component" value="Unassembled WGS sequence"/>
</dbReference>
<accession>A0ACC6RMF5</accession>
<proteinExistence type="predicted"/>
<evidence type="ECO:0000313" key="2">
    <source>
        <dbReference type="Proteomes" id="UP001392318"/>
    </source>
</evidence>
<comment type="caution">
    <text evidence="1">The sequence shown here is derived from an EMBL/GenBank/DDBJ whole genome shotgun (WGS) entry which is preliminary data.</text>
</comment>
<organism evidence="1 2">
    <name type="scientific">Paraburkholderia unamae</name>
    <dbReference type="NCBI Taxonomy" id="219649"/>
    <lineage>
        <taxon>Bacteria</taxon>
        <taxon>Pseudomonadati</taxon>
        <taxon>Pseudomonadota</taxon>
        <taxon>Betaproteobacteria</taxon>
        <taxon>Burkholderiales</taxon>
        <taxon>Burkholderiaceae</taxon>
        <taxon>Paraburkholderia</taxon>
    </lineage>
</organism>